<keyword evidence="3" id="KW-1185">Reference proteome</keyword>
<evidence type="ECO:0000259" key="1">
    <source>
        <dbReference type="Pfam" id="PF13439"/>
    </source>
</evidence>
<dbReference type="Gene3D" id="3.40.50.2000">
    <property type="entry name" value="Glycogen Phosphorylase B"/>
    <property type="match status" value="1"/>
</dbReference>
<dbReference type="SUPFAM" id="SSF53756">
    <property type="entry name" value="UDP-Glycosyltransferase/glycogen phosphorylase"/>
    <property type="match status" value="1"/>
</dbReference>
<dbReference type="InterPro" id="IPR028098">
    <property type="entry name" value="Glyco_trans_4-like_N"/>
</dbReference>
<dbReference type="EMBL" id="FQZF01000018">
    <property type="protein sequence ID" value="SHJ70767.1"/>
    <property type="molecule type" value="Genomic_DNA"/>
</dbReference>
<protein>
    <recommendedName>
        <fullName evidence="1">Glycosyltransferase subfamily 4-like N-terminal domain-containing protein</fullName>
    </recommendedName>
</protein>
<proteinExistence type="predicted"/>
<dbReference type="AlphaFoldDB" id="A0A1M6LHW4"/>
<reference evidence="2 3" key="1">
    <citation type="submission" date="2016-11" db="EMBL/GenBank/DDBJ databases">
        <authorList>
            <person name="Jaros S."/>
            <person name="Januszkiewicz K."/>
            <person name="Wedrychowicz H."/>
        </authorList>
    </citation>
    <scope>NUCLEOTIDE SEQUENCE [LARGE SCALE GENOMIC DNA]</scope>
    <source>
        <strain evidence="2 3">DSM 14916</strain>
    </source>
</reference>
<name>A0A1M6LHW4_9PROT</name>
<sequence length="512" mass="56486">MPSDPSSPLTVLLTNITLGGRTGSEILTRNIALGLRRQGHRPIVYSPVHGPLVDELRLASVPVAADIREITRDVDIVHGHHTPTAATAAVRFSHRPALFLCQDFRQWHDIPPVLPNILKNLVVSSALVDRLSVECGVPEERIALMLNPVDTRRFTPGEPLPAAPKKAALFAKGRSYVEAVREACQRRGLALTIFGSAVGQLSDAPEKVMPHFDIVFASGLTAMEAMACGRAVIVCDPRGLAGMCTTERLPRFRQWNFGLGVLDQPLTADCLAAELDRYDAGDAALAADRLRAEAGLDDYIERLVAIYRETIATFDGTRTNDPDWNRSVAEHLQRWSPRTHAAWPWMQEREALLDRITELEIPVSPIQPGERYGFTPQETRPWLRKLNGLGRSEGGGTWTTAPRATMLIRLGQRPSGPSRFELLLKPLLGEKGQSREVDVIANGERVAEWRFTGTETRLTKAVFEVPEDVVGAAGEVWLVLRILNPQTPRELGLKSDDRPLGICLNSLTLLKP</sequence>
<dbReference type="GO" id="GO:0016757">
    <property type="term" value="F:glycosyltransferase activity"/>
    <property type="evidence" value="ECO:0007669"/>
    <property type="project" value="UniProtKB-ARBA"/>
</dbReference>
<dbReference type="Proteomes" id="UP000184387">
    <property type="component" value="Unassembled WGS sequence"/>
</dbReference>
<evidence type="ECO:0000313" key="2">
    <source>
        <dbReference type="EMBL" id="SHJ70767.1"/>
    </source>
</evidence>
<accession>A0A1M6LHW4</accession>
<organism evidence="2 3">
    <name type="scientific">Muricoccus roseus</name>
    <dbReference type="NCBI Taxonomy" id="198092"/>
    <lineage>
        <taxon>Bacteria</taxon>
        <taxon>Pseudomonadati</taxon>
        <taxon>Pseudomonadota</taxon>
        <taxon>Alphaproteobacteria</taxon>
        <taxon>Acetobacterales</taxon>
        <taxon>Roseomonadaceae</taxon>
        <taxon>Muricoccus</taxon>
    </lineage>
</organism>
<dbReference type="RefSeq" id="WP_073136440.1">
    <property type="nucleotide sequence ID" value="NZ_FQZF01000018.1"/>
</dbReference>
<gene>
    <name evidence="2" type="ORF">SAMN02745194_03182</name>
</gene>
<dbReference type="STRING" id="198092.SAMN02745194_03182"/>
<evidence type="ECO:0000313" key="3">
    <source>
        <dbReference type="Proteomes" id="UP000184387"/>
    </source>
</evidence>
<dbReference type="Pfam" id="PF13439">
    <property type="entry name" value="Glyco_transf_4"/>
    <property type="match status" value="1"/>
</dbReference>
<feature type="domain" description="Glycosyltransferase subfamily 4-like N-terminal" evidence="1">
    <location>
        <begin position="23"/>
        <end position="153"/>
    </location>
</feature>
<dbReference type="OrthoDB" id="7281949at2"/>